<reference evidence="1 2" key="1">
    <citation type="submission" date="2016-08" db="EMBL/GenBank/DDBJ databases">
        <title>Campylobacter species from sea mammals.</title>
        <authorList>
            <person name="Gilbert M.J."/>
            <person name="Byrne B.A."/>
            <person name="Zomer A.L."/>
            <person name="Wagenaar J.A."/>
        </authorList>
    </citation>
    <scope>NUCLEOTIDE SEQUENCE [LARGE SCALE GENOMIC DNA]</scope>
    <source>
        <strain evidence="1 2">1105248</strain>
    </source>
</reference>
<comment type="caution">
    <text evidence="1">The sequence shown here is derived from an EMBL/GenBank/DDBJ whole genome shotgun (WGS) entry which is preliminary data.</text>
</comment>
<name>A0AAX0LA74_9BACT</name>
<sequence length="171" mass="20362">MSEIRLIPADLMIDFELDKYKNERFFKEFTSITNNEEDQLGAWLKRAKARGETKESDQVLLTLLVELHRKFDELSASIKQESREFLKLNDNDKISGIGFEYFCIENDKFIKDEFYYARIAMPVFPKRTIAIYFKSIDEKTAHIVNMHLDDEESWSAYVTARERVMIRQLRE</sequence>
<protein>
    <submittedName>
        <fullName evidence="1">Uncharacterized protein</fullName>
    </submittedName>
</protein>
<dbReference type="EMBL" id="MCRK01000034">
    <property type="protein sequence ID" value="OPA78017.1"/>
    <property type="molecule type" value="Genomic_DNA"/>
</dbReference>
<gene>
    <name evidence="1" type="ORF">BFG04_03620</name>
</gene>
<dbReference type="Proteomes" id="UP000189728">
    <property type="component" value="Unassembled WGS sequence"/>
</dbReference>
<proteinExistence type="predicted"/>
<evidence type="ECO:0000313" key="2">
    <source>
        <dbReference type="Proteomes" id="UP000189728"/>
    </source>
</evidence>
<evidence type="ECO:0000313" key="1">
    <source>
        <dbReference type="EMBL" id="OPA78017.1"/>
    </source>
</evidence>
<organism evidence="1 2">
    <name type="scientific">Campylobacter pinnipediorum subsp. pinnipediorum</name>
    <dbReference type="NCBI Taxonomy" id="1660067"/>
    <lineage>
        <taxon>Bacteria</taxon>
        <taxon>Pseudomonadati</taxon>
        <taxon>Campylobacterota</taxon>
        <taxon>Epsilonproteobacteria</taxon>
        <taxon>Campylobacterales</taxon>
        <taxon>Campylobacteraceae</taxon>
        <taxon>Campylobacter</taxon>
    </lineage>
</organism>
<accession>A0AAX0LA74</accession>
<dbReference type="AlphaFoldDB" id="A0AAX0LA74"/>
<dbReference type="RefSeq" id="WP_078415498.1">
    <property type="nucleotide sequence ID" value="NZ_MCRK01000034.1"/>
</dbReference>